<dbReference type="Proteomes" id="UP000288607">
    <property type="component" value="Unassembled WGS sequence"/>
</dbReference>
<evidence type="ECO:0000313" key="5">
    <source>
        <dbReference type="Proteomes" id="UP000288607"/>
    </source>
</evidence>
<protein>
    <submittedName>
        <fullName evidence="4">LICD Protein Family</fullName>
    </submittedName>
</protein>
<dbReference type="Pfam" id="PF04991">
    <property type="entry name" value="LicD"/>
    <property type="match status" value="1"/>
</dbReference>
<keyword evidence="5" id="KW-1185">Reference proteome</keyword>
<gene>
    <name evidence="4" type="ORF">D2E23_1181</name>
</gene>
<comment type="caution">
    <text evidence="4">The sequence shown here is derived from an EMBL/GenBank/DDBJ whole genome shotgun (WGS) entry which is preliminary data.</text>
</comment>
<evidence type="ECO:0000313" key="4">
    <source>
        <dbReference type="EMBL" id="RSX50890.1"/>
    </source>
</evidence>
<sequence length="396" mass="45833">MSSFHKFAGHLPSSKRAVAQTRNELEDLRREIHEIKDVLFARIEQADNGINMNLNYKVHEVLLPRFDRIDADLDAHDSHMKMFAWENYRRDDETLQQAKERFFHSLPKATGAKRLIQNGSARLMEEFDQLCRRYDLKYWLDFGSLLGAVRHGGFIPWDDDTDLGMMRDDVDRLISIVNDKDSEESRRYRVSIVLDPYVFCRQIRFMSADTTNPCFVDIFLYDYVNTTSVSLYDERQKVRDRLIENLRTDNYERWLDHGYLQSTEPEAGEFAEIFAQSQREMENLGLVVSKSEAAGVMYGIDNIDNRAIRLYDINDMFPNGSLSFEGHDYLVPAKPMTVLNRNYGDIYALPKDINSHFVHVDPTLVEQSDVRDSIAKSVSTESADADNSFGDNASND</sequence>
<evidence type="ECO:0000256" key="2">
    <source>
        <dbReference type="SAM" id="MobiDB-lite"/>
    </source>
</evidence>
<dbReference type="PANTHER" id="PTHR43404">
    <property type="entry name" value="LIPOPOLYSACCHARIDE CHOLINEPHOSPHOTRANSFERASE LICD"/>
    <property type="match status" value="1"/>
</dbReference>
<dbReference type="GO" id="GO:0009100">
    <property type="term" value="P:glycoprotein metabolic process"/>
    <property type="evidence" value="ECO:0007669"/>
    <property type="project" value="UniProtKB-ARBA"/>
</dbReference>
<keyword evidence="1" id="KW-0175">Coiled coil</keyword>
<dbReference type="PANTHER" id="PTHR43404:SF2">
    <property type="entry name" value="LIPOPOLYSACCHARIDE CHOLINEPHOSPHOTRANSFERASE LICD"/>
    <property type="match status" value="1"/>
</dbReference>
<evidence type="ECO:0000256" key="1">
    <source>
        <dbReference type="SAM" id="Coils"/>
    </source>
</evidence>
<dbReference type="EMBL" id="QXGJ01000005">
    <property type="protein sequence ID" value="RSX50890.1"/>
    <property type="molecule type" value="Genomic_DNA"/>
</dbReference>
<dbReference type="OrthoDB" id="3780655at2"/>
<proteinExistence type="predicted"/>
<dbReference type="RefSeq" id="WP_126030065.1">
    <property type="nucleotide sequence ID" value="NZ_QXGJ01000005.1"/>
</dbReference>
<reference evidence="4 5" key="1">
    <citation type="submission" date="2018-09" db="EMBL/GenBank/DDBJ databases">
        <title>Characterization of the phylogenetic diversity of five novel species belonging to the genus Bifidobacterium.</title>
        <authorList>
            <person name="Lugli G.A."/>
            <person name="Duranti S."/>
            <person name="Milani C."/>
        </authorList>
    </citation>
    <scope>NUCLEOTIDE SEQUENCE [LARGE SCALE GENOMIC DNA]</scope>
    <source>
        <strain evidence="4 5">2028B</strain>
    </source>
</reference>
<name>A0A430FDK0_9BIFI</name>
<feature type="coiled-coil region" evidence="1">
    <location>
        <begin position="11"/>
        <end position="38"/>
    </location>
</feature>
<organism evidence="4 5">
    <name type="scientific">Bifidobacterium callimiconis</name>
    <dbReference type="NCBI Taxonomy" id="2306973"/>
    <lineage>
        <taxon>Bacteria</taxon>
        <taxon>Bacillati</taxon>
        <taxon>Actinomycetota</taxon>
        <taxon>Actinomycetes</taxon>
        <taxon>Bifidobacteriales</taxon>
        <taxon>Bifidobacteriaceae</taxon>
        <taxon>Bifidobacterium</taxon>
    </lineage>
</organism>
<accession>A0A430FDK0</accession>
<evidence type="ECO:0000259" key="3">
    <source>
        <dbReference type="Pfam" id="PF04991"/>
    </source>
</evidence>
<feature type="region of interest" description="Disordered" evidence="2">
    <location>
        <begin position="375"/>
        <end position="396"/>
    </location>
</feature>
<dbReference type="InterPro" id="IPR007074">
    <property type="entry name" value="LicD/FKTN/FKRP_NTP_transf"/>
</dbReference>
<dbReference type="AlphaFoldDB" id="A0A430FDK0"/>
<dbReference type="InterPro" id="IPR052942">
    <property type="entry name" value="LPS_cholinephosphotransferase"/>
</dbReference>
<feature type="domain" description="LicD/FKTN/FKRP nucleotidyltransferase" evidence="3">
    <location>
        <begin position="131"/>
        <end position="344"/>
    </location>
</feature>